<sequence>MSTSDNIAPEFSRIVDRRSVTEAPVRIGASEAECAALAKRFGLVAVSRLEADIVLDLAGDDVLAKGTLRADVVQSCAVSGDDLPATIAEEFALRFVPEADWADYEAEEVELGAEDLDALPYDGTSFDLGEAVAQSLALAIDPFATGPDADKVRSEQGLDNPAKGGALAEALAQFKKD</sequence>
<evidence type="ECO:0000313" key="2">
    <source>
        <dbReference type="Proteomes" id="UP000265366"/>
    </source>
</evidence>
<dbReference type="RefSeq" id="WP_119592490.1">
    <property type="nucleotide sequence ID" value="NZ_QXFM01000071.1"/>
</dbReference>
<dbReference type="OrthoDB" id="8443793at2"/>
<proteinExistence type="predicted"/>
<dbReference type="Proteomes" id="UP000265366">
    <property type="component" value="Unassembled WGS sequence"/>
</dbReference>
<dbReference type="Pfam" id="PF02620">
    <property type="entry name" value="YceD"/>
    <property type="match status" value="1"/>
</dbReference>
<dbReference type="EMBL" id="QXFM01000071">
    <property type="protein sequence ID" value="RIV88348.1"/>
    <property type="molecule type" value="Genomic_DNA"/>
</dbReference>
<dbReference type="InterPro" id="IPR003772">
    <property type="entry name" value="YceD"/>
</dbReference>
<organism evidence="1 2">
    <name type="scientific">Aurantiacibacter xanthus</name>
    <dbReference type="NCBI Taxonomy" id="1784712"/>
    <lineage>
        <taxon>Bacteria</taxon>
        <taxon>Pseudomonadati</taxon>
        <taxon>Pseudomonadota</taxon>
        <taxon>Alphaproteobacteria</taxon>
        <taxon>Sphingomonadales</taxon>
        <taxon>Erythrobacteraceae</taxon>
        <taxon>Aurantiacibacter</taxon>
    </lineage>
</organism>
<comment type="caution">
    <text evidence="1">The sequence shown here is derived from an EMBL/GenBank/DDBJ whole genome shotgun (WGS) entry which is preliminary data.</text>
</comment>
<name>A0A3A1P8J3_9SPHN</name>
<protein>
    <submittedName>
        <fullName evidence="1">DUF177 domain-containing protein</fullName>
    </submittedName>
</protein>
<reference evidence="1 2" key="1">
    <citation type="submission" date="2018-08" db="EMBL/GenBank/DDBJ databases">
        <title>Erythrobacter zhengii sp.nov., a bacterium isolated from deep-sea sediment.</title>
        <authorList>
            <person name="Fang C."/>
            <person name="Wu Y.-H."/>
            <person name="Sun C."/>
            <person name="Wang H."/>
            <person name="Cheng H."/>
            <person name="Meng F.-X."/>
            <person name="Wang C.-S."/>
            <person name="Xu X.-W."/>
        </authorList>
    </citation>
    <scope>NUCLEOTIDE SEQUENCE [LARGE SCALE GENOMIC DNA]</scope>
    <source>
        <strain evidence="1 2">CCTCC AB 2015396</strain>
    </source>
</reference>
<gene>
    <name evidence="1" type="ORF">D2V17_07670</name>
</gene>
<accession>A0A3A1P8J3</accession>
<evidence type="ECO:0000313" key="1">
    <source>
        <dbReference type="EMBL" id="RIV88348.1"/>
    </source>
</evidence>
<keyword evidence="2" id="KW-1185">Reference proteome</keyword>
<dbReference type="AlphaFoldDB" id="A0A3A1P8J3"/>